<dbReference type="InterPro" id="IPR017452">
    <property type="entry name" value="GPCR_Rhodpsn_7TM"/>
</dbReference>
<evidence type="ECO:0000256" key="9">
    <source>
        <dbReference type="ARBA" id="ARBA00023224"/>
    </source>
</evidence>
<keyword evidence="6 11" id="KW-0472">Membrane</keyword>
<dbReference type="GO" id="GO:0004977">
    <property type="term" value="F:melanocortin receptor activity"/>
    <property type="evidence" value="ECO:0007669"/>
    <property type="project" value="InterPro"/>
</dbReference>
<dbReference type="InterPro" id="IPR000276">
    <property type="entry name" value="GPCR_Rhodpsn"/>
</dbReference>
<proteinExistence type="predicted"/>
<dbReference type="EMBL" id="KB527578">
    <property type="protein sequence ID" value="EMP35784.1"/>
    <property type="molecule type" value="Genomic_DNA"/>
</dbReference>
<evidence type="ECO:0000313" key="14">
    <source>
        <dbReference type="Proteomes" id="UP000031443"/>
    </source>
</evidence>
<dbReference type="eggNOG" id="KOG3656">
    <property type="taxonomic scope" value="Eukaryota"/>
</dbReference>
<evidence type="ECO:0000259" key="12">
    <source>
        <dbReference type="PROSITE" id="PS50262"/>
    </source>
</evidence>
<keyword evidence="5" id="KW-0297">G-protein coupled receptor</keyword>
<name>M7BF21_CHEMY</name>
<evidence type="ECO:0000256" key="1">
    <source>
        <dbReference type="ARBA" id="ARBA00004651"/>
    </source>
</evidence>
<dbReference type="Proteomes" id="UP000031443">
    <property type="component" value="Unassembled WGS sequence"/>
</dbReference>
<dbReference type="PRINTS" id="PR00237">
    <property type="entry name" value="GPCRRHODOPSN"/>
</dbReference>
<dbReference type="Pfam" id="PF00001">
    <property type="entry name" value="7tm_1"/>
    <property type="match status" value="1"/>
</dbReference>
<reference evidence="14" key="1">
    <citation type="journal article" date="2013" name="Nat. Genet.">
        <title>The draft genomes of soft-shell turtle and green sea turtle yield insights into the development and evolution of the turtle-specific body plan.</title>
        <authorList>
            <person name="Wang Z."/>
            <person name="Pascual-Anaya J."/>
            <person name="Zadissa A."/>
            <person name="Li W."/>
            <person name="Niimura Y."/>
            <person name="Huang Z."/>
            <person name="Li C."/>
            <person name="White S."/>
            <person name="Xiong Z."/>
            <person name="Fang D."/>
            <person name="Wang B."/>
            <person name="Ming Y."/>
            <person name="Chen Y."/>
            <person name="Zheng Y."/>
            <person name="Kuraku S."/>
            <person name="Pignatelli M."/>
            <person name="Herrero J."/>
            <person name="Beal K."/>
            <person name="Nozawa M."/>
            <person name="Li Q."/>
            <person name="Wang J."/>
            <person name="Zhang H."/>
            <person name="Yu L."/>
            <person name="Shigenobu S."/>
            <person name="Wang J."/>
            <person name="Liu J."/>
            <person name="Flicek P."/>
            <person name="Searle S."/>
            <person name="Wang J."/>
            <person name="Kuratani S."/>
            <person name="Yin Y."/>
            <person name="Aken B."/>
            <person name="Zhang G."/>
            <person name="Irie N."/>
        </authorList>
    </citation>
    <scope>NUCLEOTIDE SEQUENCE [LARGE SCALE GENOMIC DNA]</scope>
</reference>
<accession>M7BF21</accession>
<evidence type="ECO:0000256" key="11">
    <source>
        <dbReference type="SAM" id="Phobius"/>
    </source>
</evidence>
<dbReference type="InterPro" id="IPR001908">
    <property type="entry name" value="MC3-5R"/>
</dbReference>
<protein>
    <submittedName>
        <fullName evidence="13">Melanocortin receptor 3</fullName>
    </submittedName>
</protein>
<dbReference type="PANTHER" id="PTHR22750">
    <property type="entry name" value="G-PROTEIN COUPLED RECEPTOR"/>
    <property type="match status" value="1"/>
</dbReference>
<dbReference type="PROSITE" id="PS51257">
    <property type="entry name" value="PROKAR_LIPOPROTEIN"/>
    <property type="match status" value="1"/>
</dbReference>
<dbReference type="PRINTS" id="PR00534">
    <property type="entry name" value="MCRFAMILY"/>
</dbReference>
<evidence type="ECO:0000256" key="5">
    <source>
        <dbReference type="ARBA" id="ARBA00023040"/>
    </source>
</evidence>
<dbReference type="PROSITE" id="PS50262">
    <property type="entry name" value="G_PROTEIN_RECEP_F1_2"/>
    <property type="match status" value="1"/>
</dbReference>
<dbReference type="PRINTS" id="PR00535">
    <property type="entry name" value="MELNOCORTINR"/>
</dbReference>
<dbReference type="Gene3D" id="1.20.1070.10">
    <property type="entry name" value="Rhodopsin 7-helix transmembrane proteins"/>
    <property type="match status" value="1"/>
</dbReference>
<keyword evidence="9" id="KW-0807">Transducer</keyword>
<dbReference type="SUPFAM" id="SSF81321">
    <property type="entry name" value="Family A G protein-coupled receptor-like"/>
    <property type="match status" value="1"/>
</dbReference>
<keyword evidence="7 13" id="KW-0675">Receptor</keyword>
<evidence type="ECO:0000256" key="4">
    <source>
        <dbReference type="ARBA" id="ARBA00022989"/>
    </source>
</evidence>
<organism evidence="13 14">
    <name type="scientific">Chelonia mydas</name>
    <name type="common">Green sea-turtle</name>
    <name type="synonym">Chelonia agassizi</name>
    <dbReference type="NCBI Taxonomy" id="8469"/>
    <lineage>
        <taxon>Eukaryota</taxon>
        <taxon>Metazoa</taxon>
        <taxon>Chordata</taxon>
        <taxon>Craniata</taxon>
        <taxon>Vertebrata</taxon>
        <taxon>Euteleostomi</taxon>
        <taxon>Archelosauria</taxon>
        <taxon>Testudinata</taxon>
        <taxon>Testudines</taxon>
        <taxon>Cryptodira</taxon>
        <taxon>Durocryptodira</taxon>
        <taxon>Americhelydia</taxon>
        <taxon>Chelonioidea</taxon>
        <taxon>Cheloniidae</taxon>
        <taxon>Chelonia</taxon>
    </lineage>
</organism>
<dbReference type="STRING" id="8469.M7BF21"/>
<dbReference type="InterPro" id="IPR001671">
    <property type="entry name" value="Melcrt_ACTH_rcpt"/>
</dbReference>
<feature type="region of interest" description="Disordered" evidence="10">
    <location>
        <begin position="145"/>
        <end position="180"/>
    </location>
</feature>
<dbReference type="GO" id="GO:0005886">
    <property type="term" value="C:plasma membrane"/>
    <property type="evidence" value="ECO:0007669"/>
    <property type="project" value="UniProtKB-SubCell"/>
</dbReference>
<feature type="transmembrane region" description="Helical" evidence="11">
    <location>
        <begin position="44"/>
        <end position="64"/>
    </location>
</feature>
<evidence type="ECO:0000256" key="10">
    <source>
        <dbReference type="SAM" id="MobiDB-lite"/>
    </source>
</evidence>
<evidence type="ECO:0000313" key="13">
    <source>
        <dbReference type="EMBL" id="EMP35784.1"/>
    </source>
</evidence>
<evidence type="ECO:0000256" key="7">
    <source>
        <dbReference type="ARBA" id="ARBA00023170"/>
    </source>
</evidence>
<evidence type="ECO:0000256" key="2">
    <source>
        <dbReference type="ARBA" id="ARBA00022475"/>
    </source>
</evidence>
<keyword evidence="8" id="KW-0325">Glycoprotein</keyword>
<keyword evidence="2" id="KW-1003">Cell membrane</keyword>
<keyword evidence="14" id="KW-1185">Reference proteome</keyword>
<keyword evidence="3 11" id="KW-0812">Transmembrane</keyword>
<evidence type="ECO:0000256" key="8">
    <source>
        <dbReference type="ARBA" id="ARBA00023180"/>
    </source>
</evidence>
<dbReference type="AlphaFoldDB" id="M7BF21"/>
<sequence>MKGAVTITILLGVFIVCWAPFFLHLILIISCPTNPHCVCYTSHFNTYLVLIMCNSVIDPLIYAFRSLEMRKTFKELVGSGGFVHRSGFNMCGNRLIWTRYFGMCLTSSRWKTKGMSSLPAGSAGSDQSSGDRFIVSNLDAINQHTPPELSPIDSCTPAPREAQAESTGEQQESTHRGEDTTVSRSKYVEFSYVIHIAEVAKNLANEGFQLLLPLYWLVKVKIHQAGESEVDAQKELVPGWVANRNPNLPTTLQTSGTFQLSNYGPNPASIGKTPIDFHGGGSGLKPDVLQLI</sequence>
<keyword evidence="4 11" id="KW-1133">Transmembrane helix</keyword>
<comment type="subcellular location">
    <subcellularLocation>
        <location evidence="1">Cell membrane</location>
        <topology evidence="1">Multi-pass membrane protein</topology>
    </subcellularLocation>
</comment>
<feature type="transmembrane region" description="Helical" evidence="11">
    <location>
        <begin position="7"/>
        <end position="29"/>
    </location>
</feature>
<feature type="domain" description="G-protein coupled receptors family 1 profile" evidence="12">
    <location>
        <begin position="1"/>
        <end position="62"/>
    </location>
</feature>
<evidence type="ECO:0000256" key="6">
    <source>
        <dbReference type="ARBA" id="ARBA00023136"/>
    </source>
</evidence>
<gene>
    <name evidence="13" type="ORF">UY3_07021</name>
</gene>
<evidence type="ECO:0000256" key="3">
    <source>
        <dbReference type="ARBA" id="ARBA00022692"/>
    </source>
</evidence>